<evidence type="ECO:0000256" key="1">
    <source>
        <dbReference type="SAM" id="MobiDB-lite"/>
    </source>
</evidence>
<dbReference type="AlphaFoldDB" id="A0A8T0RWU0"/>
<reference evidence="2" key="1">
    <citation type="submission" date="2020-05" db="EMBL/GenBank/DDBJ databases">
        <title>WGS assembly of Panicum virgatum.</title>
        <authorList>
            <person name="Lovell J.T."/>
            <person name="Jenkins J."/>
            <person name="Shu S."/>
            <person name="Juenger T.E."/>
            <person name="Schmutz J."/>
        </authorList>
    </citation>
    <scope>NUCLEOTIDE SEQUENCE</scope>
    <source>
        <strain evidence="2">AP13</strain>
    </source>
</reference>
<protein>
    <submittedName>
        <fullName evidence="2">Uncharacterized protein</fullName>
    </submittedName>
</protein>
<organism evidence="2 3">
    <name type="scientific">Panicum virgatum</name>
    <name type="common">Blackwell switchgrass</name>
    <dbReference type="NCBI Taxonomy" id="38727"/>
    <lineage>
        <taxon>Eukaryota</taxon>
        <taxon>Viridiplantae</taxon>
        <taxon>Streptophyta</taxon>
        <taxon>Embryophyta</taxon>
        <taxon>Tracheophyta</taxon>
        <taxon>Spermatophyta</taxon>
        <taxon>Magnoliopsida</taxon>
        <taxon>Liliopsida</taxon>
        <taxon>Poales</taxon>
        <taxon>Poaceae</taxon>
        <taxon>PACMAD clade</taxon>
        <taxon>Panicoideae</taxon>
        <taxon>Panicodae</taxon>
        <taxon>Paniceae</taxon>
        <taxon>Panicinae</taxon>
        <taxon>Panicum</taxon>
        <taxon>Panicum sect. Hiantes</taxon>
    </lineage>
</organism>
<keyword evidence="3" id="KW-1185">Reference proteome</keyword>
<sequence>MLYDDLLLPHGAWTRMSACMQRSIMLDCFQHGGGWGEDLQNSHLRHCSRFPCWTRDWKHEPLQPRQRRREEQGRAAQNEKGRHLPPPGASSAAEAGREGGSAAQTREAWERGEMGRR</sequence>
<dbReference type="EMBL" id="CM029046">
    <property type="protein sequence ID" value="KAG2589228.1"/>
    <property type="molecule type" value="Genomic_DNA"/>
</dbReference>
<accession>A0A8T0RWU0</accession>
<evidence type="ECO:0000313" key="2">
    <source>
        <dbReference type="EMBL" id="KAG2589228.1"/>
    </source>
</evidence>
<name>A0A8T0RWU0_PANVG</name>
<gene>
    <name evidence="2" type="ORF">PVAP13_5NG248081</name>
</gene>
<proteinExistence type="predicted"/>
<dbReference type="Proteomes" id="UP000823388">
    <property type="component" value="Chromosome 5N"/>
</dbReference>
<comment type="caution">
    <text evidence="2">The sequence shown here is derived from an EMBL/GenBank/DDBJ whole genome shotgun (WGS) entry which is preliminary data.</text>
</comment>
<evidence type="ECO:0000313" key="3">
    <source>
        <dbReference type="Proteomes" id="UP000823388"/>
    </source>
</evidence>
<feature type="compositionally biased region" description="Basic and acidic residues" evidence="1">
    <location>
        <begin position="107"/>
        <end position="117"/>
    </location>
</feature>
<feature type="region of interest" description="Disordered" evidence="1">
    <location>
        <begin position="60"/>
        <end position="117"/>
    </location>
</feature>
<feature type="compositionally biased region" description="Basic and acidic residues" evidence="1">
    <location>
        <begin position="60"/>
        <end position="82"/>
    </location>
</feature>